<dbReference type="InterPro" id="IPR013083">
    <property type="entry name" value="Znf_RING/FYVE/PHD"/>
</dbReference>
<evidence type="ECO:0000313" key="6">
    <source>
        <dbReference type="EMBL" id="CAH0367583.1"/>
    </source>
</evidence>
<evidence type="ECO:0000256" key="2">
    <source>
        <dbReference type="ARBA" id="ARBA00022771"/>
    </source>
</evidence>
<dbReference type="Gene3D" id="6.10.140.2220">
    <property type="match status" value="1"/>
</dbReference>
<evidence type="ECO:0000256" key="4">
    <source>
        <dbReference type="PROSITE-ProRule" id="PRU00134"/>
    </source>
</evidence>
<keyword evidence="3" id="KW-0862">Zinc</keyword>
<sequence>MLLTQCASCARPISHTAPRCARCHTRYCGPTCQKEHWEGGGHSVLCKKIKRRGGAEQYHADKKCEEAIAVAAEACAKDTAGQTCYICTQAVHWKTKEGLVRMCACRGTSGFAHVSCLAEQAKILNDEAEANRLGDKAQIESWMRWQGCSLCEQQYVGVVRCALGWACWKTYANRNGQTQRHWKAMAQLAIGLKQAGLYNEAAPIYESLLAFQLQHPNLEENVYTTQSWLANCYMHLGRLEESLELNQKARDGCAKLYGPSSERTLQMIESMSTILVQLDRHAEAKSLLQTAIPVAVRNCRPNSDTLLLLRHVLAVAISGLPMGKSSRGGPPAGSLERRCADVREAERIIGDVVNKSRQLLGGAHKFTKMFENTASNIRNFLGICEMLKAQGYR</sequence>
<keyword evidence="1" id="KW-0479">Metal-binding</keyword>
<dbReference type="EMBL" id="CAKKNE010000002">
    <property type="protein sequence ID" value="CAH0367583.1"/>
    <property type="molecule type" value="Genomic_DNA"/>
</dbReference>
<dbReference type="Proteomes" id="UP000789595">
    <property type="component" value="Unassembled WGS sequence"/>
</dbReference>
<organism evidence="6 7">
    <name type="scientific">Pelagomonas calceolata</name>
    <dbReference type="NCBI Taxonomy" id="35677"/>
    <lineage>
        <taxon>Eukaryota</taxon>
        <taxon>Sar</taxon>
        <taxon>Stramenopiles</taxon>
        <taxon>Ochrophyta</taxon>
        <taxon>Pelagophyceae</taxon>
        <taxon>Pelagomonadales</taxon>
        <taxon>Pelagomonadaceae</taxon>
        <taxon>Pelagomonas</taxon>
    </lineage>
</organism>
<comment type="caution">
    <text evidence="6">The sequence shown here is derived from an EMBL/GenBank/DDBJ whole genome shotgun (WGS) entry which is preliminary data.</text>
</comment>
<accession>A0A8J2S8H6</accession>
<dbReference type="OrthoDB" id="59528at2759"/>
<dbReference type="Pfam" id="PF01753">
    <property type="entry name" value="zf-MYND"/>
    <property type="match status" value="1"/>
</dbReference>
<dbReference type="GO" id="GO:0008270">
    <property type="term" value="F:zinc ion binding"/>
    <property type="evidence" value="ECO:0007669"/>
    <property type="project" value="UniProtKB-KW"/>
</dbReference>
<dbReference type="InterPro" id="IPR002893">
    <property type="entry name" value="Znf_MYND"/>
</dbReference>
<protein>
    <recommendedName>
        <fullName evidence="5">MYND-type domain-containing protein</fullName>
    </recommendedName>
</protein>
<dbReference type="Pfam" id="PF13424">
    <property type="entry name" value="TPR_12"/>
    <property type="match status" value="1"/>
</dbReference>
<dbReference type="PROSITE" id="PS50865">
    <property type="entry name" value="ZF_MYND_2"/>
    <property type="match status" value="1"/>
</dbReference>
<evidence type="ECO:0000256" key="1">
    <source>
        <dbReference type="ARBA" id="ARBA00022723"/>
    </source>
</evidence>
<dbReference type="Gene3D" id="3.30.40.10">
    <property type="entry name" value="Zinc/RING finger domain, C3HC4 (zinc finger)"/>
    <property type="match status" value="1"/>
</dbReference>
<dbReference type="InterPro" id="IPR011990">
    <property type="entry name" value="TPR-like_helical_dom_sf"/>
</dbReference>
<feature type="domain" description="MYND-type" evidence="5">
    <location>
        <begin position="6"/>
        <end position="46"/>
    </location>
</feature>
<evidence type="ECO:0000313" key="7">
    <source>
        <dbReference type="Proteomes" id="UP000789595"/>
    </source>
</evidence>
<keyword evidence="2 4" id="KW-0863">Zinc-finger</keyword>
<dbReference type="Pfam" id="PF12906">
    <property type="entry name" value="RINGv"/>
    <property type="match status" value="1"/>
</dbReference>
<gene>
    <name evidence="6" type="ORF">PECAL_2P06120</name>
</gene>
<proteinExistence type="predicted"/>
<evidence type="ECO:0000256" key="3">
    <source>
        <dbReference type="ARBA" id="ARBA00022833"/>
    </source>
</evidence>
<dbReference type="SUPFAM" id="SSF144232">
    <property type="entry name" value="HIT/MYND zinc finger-like"/>
    <property type="match status" value="1"/>
</dbReference>
<name>A0A8J2S8H6_9STRA</name>
<dbReference type="SUPFAM" id="SSF48452">
    <property type="entry name" value="TPR-like"/>
    <property type="match status" value="1"/>
</dbReference>
<dbReference type="InterPro" id="IPR011016">
    <property type="entry name" value="Znf_RING-CH"/>
</dbReference>
<dbReference type="AlphaFoldDB" id="A0A8J2S8H6"/>
<keyword evidence="7" id="KW-1185">Reference proteome</keyword>
<reference evidence="6" key="1">
    <citation type="submission" date="2021-11" db="EMBL/GenBank/DDBJ databases">
        <authorList>
            <consortium name="Genoscope - CEA"/>
            <person name="William W."/>
        </authorList>
    </citation>
    <scope>NUCLEOTIDE SEQUENCE</scope>
</reference>
<dbReference type="Gene3D" id="1.25.40.10">
    <property type="entry name" value="Tetratricopeptide repeat domain"/>
    <property type="match status" value="1"/>
</dbReference>
<evidence type="ECO:0000259" key="5">
    <source>
        <dbReference type="PROSITE" id="PS50865"/>
    </source>
</evidence>